<dbReference type="WBParaSite" id="MCU_009878-RA">
    <property type="protein sequence ID" value="MCU_009878-RA"/>
    <property type="gene ID" value="MCU_009878"/>
</dbReference>
<keyword evidence="1" id="KW-0732">Signal</keyword>
<feature type="chain" id="PRO_5024402577" evidence="1">
    <location>
        <begin position="17"/>
        <end position="55"/>
    </location>
</feature>
<proteinExistence type="predicted"/>
<name>A0A5K3FND6_MESCO</name>
<evidence type="ECO:0000313" key="2">
    <source>
        <dbReference type="WBParaSite" id="MCU_009878-RA"/>
    </source>
</evidence>
<feature type="signal peptide" evidence="1">
    <location>
        <begin position="1"/>
        <end position="16"/>
    </location>
</feature>
<protein>
    <submittedName>
        <fullName evidence="2">SWIM-type domain-containing protein</fullName>
    </submittedName>
</protein>
<reference evidence="2" key="1">
    <citation type="submission" date="2019-11" db="UniProtKB">
        <authorList>
            <consortium name="WormBaseParasite"/>
        </authorList>
    </citation>
    <scope>IDENTIFICATION</scope>
</reference>
<accession>A0A5K3FND6</accession>
<organism evidence="2">
    <name type="scientific">Mesocestoides corti</name>
    <name type="common">Flatworm</name>
    <dbReference type="NCBI Taxonomy" id="53468"/>
    <lineage>
        <taxon>Eukaryota</taxon>
        <taxon>Metazoa</taxon>
        <taxon>Spiralia</taxon>
        <taxon>Lophotrochozoa</taxon>
        <taxon>Platyhelminthes</taxon>
        <taxon>Cestoda</taxon>
        <taxon>Eucestoda</taxon>
        <taxon>Cyclophyllidea</taxon>
        <taxon>Mesocestoididae</taxon>
        <taxon>Mesocestoides</taxon>
    </lineage>
</organism>
<dbReference type="AlphaFoldDB" id="A0A5K3FND6"/>
<evidence type="ECO:0000256" key="1">
    <source>
        <dbReference type="SAM" id="SignalP"/>
    </source>
</evidence>
<sequence>MLPVVIFLTNWKASVGLCPLAPCLVRSKLLAFYSQTCRHPYRLLCQHVSVLQVSK</sequence>